<dbReference type="Proteomes" id="UP000095463">
    <property type="component" value="Unassembled WGS sequence"/>
</dbReference>
<dbReference type="RefSeq" id="WP_069912501.1">
    <property type="nucleotide sequence ID" value="NZ_LAJE02000394.1"/>
</dbReference>
<gene>
    <name evidence="1" type="ORF">VW23_006015</name>
</gene>
<proteinExistence type="predicted"/>
<protein>
    <submittedName>
        <fullName evidence="1">Uncharacterized protein</fullName>
    </submittedName>
</protein>
<evidence type="ECO:0000313" key="1">
    <source>
        <dbReference type="EMBL" id="OEO28173.1"/>
    </source>
</evidence>
<reference evidence="1 2" key="1">
    <citation type="journal article" date="2015" name="Genome Announc.">
        <title>Genome Assemblies of Three Soil-Associated Devosia species: D. insulae, D. limi, and D. soli.</title>
        <authorList>
            <person name="Hassan Y.I."/>
            <person name="Lepp D."/>
            <person name="Zhou T."/>
        </authorList>
    </citation>
    <scope>NUCLEOTIDE SEQUENCE [LARGE SCALE GENOMIC DNA]</scope>
    <source>
        <strain evidence="1 2">DS-56</strain>
    </source>
</reference>
<dbReference type="AlphaFoldDB" id="A0A1E5XHV5"/>
<accession>A0A1E5XHV5</accession>
<comment type="caution">
    <text evidence="1">The sequence shown here is derived from an EMBL/GenBank/DDBJ whole genome shotgun (WGS) entry which is preliminary data.</text>
</comment>
<dbReference type="EMBL" id="LAJE02000394">
    <property type="protein sequence ID" value="OEO28173.1"/>
    <property type="molecule type" value="Genomic_DNA"/>
</dbReference>
<organism evidence="1 2">
    <name type="scientific">Devosia insulae DS-56</name>
    <dbReference type="NCBI Taxonomy" id="1116389"/>
    <lineage>
        <taxon>Bacteria</taxon>
        <taxon>Pseudomonadati</taxon>
        <taxon>Pseudomonadota</taxon>
        <taxon>Alphaproteobacteria</taxon>
        <taxon>Hyphomicrobiales</taxon>
        <taxon>Devosiaceae</taxon>
        <taxon>Devosia</taxon>
    </lineage>
</organism>
<keyword evidence="2" id="KW-1185">Reference proteome</keyword>
<name>A0A1E5XHV5_9HYPH</name>
<evidence type="ECO:0000313" key="2">
    <source>
        <dbReference type="Proteomes" id="UP000095463"/>
    </source>
</evidence>
<dbReference type="OrthoDB" id="7939976at2"/>
<sequence length="300" mass="34007">MTLRTVLTLNSDRSIRSGSTTDLVDAIRRGADLRIGTAFRHNEHIDTKSSSNELIEEVAEFRQTWLLDDRWAAGIMTLRMPVELPEGFGPRPSMSFFLYNQDGTQAIARPYLDGQPPTGQRGPAPLDDMADMPRYHQFDSFDAGTNAPSSNFVYDFDSYRFMVNDRWREVLAHDHTGRPVSGSVEALNEAFLRGAPVKVAISKFGVGLVPPGETAPEHEAFIHAGSCYYYTDRKLFITGTHPAVRIKPAIPLRYESGGWDFCWLVARTDGQVERWRCDPYTLAFDRSTHRYDMRWFVSGE</sequence>